<evidence type="ECO:0000256" key="6">
    <source>
        <dbReference type="ARBA" id="ARBA00023002"/>
    </source>
</evidence>
<evidence type="ECO:0000313" key="17">
    <source>
        <dbReference type="EMBL" id="MDG6894725.1"/>
    </source>
</evidence>
<dbReference type="InterPro" id="IPR002505">
    <property type="entry name" value="PTA_PTB"/>
</dbReference>
<keyword evidence="18" id="KW-1185">Reference proteome</keyword>
<dbReference type="GO" id="GO:0006108">
    <property type="term" value="P:malate metabolic process"/>
    <property type="evidence" value="ECO:0007669"/>
    <property type="project" value="InterPro"/>
</dbReference>
<keyword evidence="14" id="KW-0521">NADP</keyword>
<evidence type="ECO:0000256" key="2">
    <source>
        <dbReference type="ARBA" id="ARBA00001946"/>
    </source>
</evidence>
<evidence type="ECO:0000313" key="18">
    <source>
        <dbReference type="Proteomes" id="UP001155500"/>
    </source>
</evidence>
<comment type="cofactor">
    <cofactor evidence="1">
        <name>Mn(2+)</name>
        <dbReference type="ChEBI" id="CHEBI:29035"/>
    </cofactor>
</comment>
<accession>A0A9X4P8Q9</accession>
<dbReference type="InterPro" id="IPR042113">
    <property type="entry name" value="P_AcTrfase_dom1"/>
</dbReference>
<dbReference type="Gene3D" id="3.40.50.720">
    <property type="entry name" value="NAD(P)-binding Rossmann-like Domain"/>
    <property type="match status" value="1"/>
</dbReference>
<dbReference type="InterPro" id="IPR015884">
    <property type="entry name" value="Malic_enzyme_CS"/>
</dbReference>
<dbReference type="InterPro" id="IPR012302">
    <property type="entry name" value="Malic_NAD-bd"/>
</dbReference>
<keyword evidence="6" id="KW-0560">Oxidoreductase</keyword>
<feature type="domain" description="Malic enzyme NAD-binding" evidence="15">
    <location>
        <begin position="163"/>
        <end position="401"/>
    </location>
</feature>
<evidence type="ECO:0000256" key="4">
    <source>
        <dbReference type="ARBA" id="ARBA00008756"/>
    </source>
</evidence>
<evidence type="ECO:0000256" key="9">
    <source>
        <dbReference type="ARBA" id="ARBA00040273"/>
    </source>
</evidence>
<dbReference type="FunFam" id="3.40.50.720:FF:000095">
    <property type="entry name" value="NADP-dependent malic enzyme"/>
    <property type="match status" value="1"/>
</dbReference>
<keyword evidence="7" id="KW-0511">Multifunctional enzyme</keyword>
<dbReference type="SUPFAM" id="SSF53223">
    <property type="entry name" value="Aminoacid dehydrogenase-like, N-terminal domain"/>
    <property type="match status" value="1"/>
</dbReference>
<dbReference type="InterPro" id="IPR036291">
    <property type="entry name" value="NAD(P)-bd_dom_sf"/>
</dbReference>
<sequence>MDEQLRQAALDFHEFPKPGKIEVTPTKSLATQRDLALAYSPGVAVPCLEIRNDPLLAHKYTAKGNLVAVISNGTAVLGLGNIGALAGKPVMEGKGVLFKKFAGVDVFDIEIDEHDPDKLVDIIAALEPTFGGINLEDIKAPECFYIEQKLRERMNIPVFHDDQHGTAIISAAAILNGLRIVNKKIEDVRLVASGAGAASIACLNLLVSLGMKKENITVCDSKGVIYKNRDERLDETKKHYAIEDNGQRSLADAIPNADIFLGCSAAGALTQDMVKSMAASPLILALANPDPEITPPEAKAARADAIICTGRSDYPNQVNNVLCFPFIFRGALDVGATTINEEMKMAAVYAIADLALAEQSEVVSSAYGDSELSFGPDYVIPKPFDPRLIVKIAPAVAKAAMDSGVATRPIEDFEAYIEQLTQFVYKTNLFMKPVFVQAKADKKRVLLTDGEEPRVLHAVQEIASLGIASPVLIGRPAVIAERAKSLGLKIQVGQDYEVINIEDNPYHEQCWKTYYEQQKRHGVTPVAAQRELRTNPTIIGATLLQLGKVDALLCGLLGNYASHLDILKNVIGIKSDVSTLATVNGLVLAKSNLFLADTFVNLEPTAEQLAEITLMAAKQVRDFGIEPQVALVSSSNYGSSDTPNALKMRKALALVQQQDPNLVIDGEMHCDVALSQSLRQEIMPDSPIKGAANLLVFPSMESARISLNLLQGTATPSTIGPLLMGLNKSAHILTPVASVRRIINMVAVAAVKAQH</sequence>
<feature type="binding site" evidence="14">
    <location>
        <begin position="76"/>
        <end position="83"/>
    </location>
    <ligand>
        <name>NADP(+)</name>
        <dbReference type="ChEBI" id="CHEBI:58349"/>
    </ligand>
</feature>
<feature type="binding site" evidence="14">
    <location>
        <position position="288"/>
    </location>
    <ligand>
        <name>NADP(+)</name>
        <dbReference type="ChEBI" id="CHEBI:58349"/>
    </ligand>
</feature>
<dbReference type="Pfam" id="PF00390">
    <property type="entry name" value="malic"/>
    <property type="match status" value="1"/>
</dbReference>
<dbReference type="Gene3D" id="3.40.50.10950">
    <property type="match status" value="1"/>
</dbReference>
<dbReference type="FunFam" id="3.40.50.10380:FF:000003">
    <property type="entry name" value="NADP-dependent malic enzyme"/>
    <property type="match status" value="1"/>
</dbReference>
<dbReference type="PANTHER" id="PTHR43237">
    <property type="entry name" value="NADP-DEPENDENT MALIC ENZYME"/>
    <property type="match status" value="1"/>
</dbReference>
<dbReference type="SUPFAM" id="SSF53659">
    <property type="entry name" value="Isocitrate/Isopropylmalate dehydrogenase-like"/>
    <property type="match status" value="1"/>
</dbReference>
<dbReference type="Pfam" id="PF03949">
    <property type="entry name" value="Malic_M"/>
    <property type="match status" value="1"/>
</dbReference>
<evidence type="ECO:0000256" key="3">
    <source>
        <dbReference type="ARBA" id="ARBA00007686"/>
    </source>
</evidence>
<keyword evidence="5 13" id="KW-0479">Metal-binding</keyword>
<dbReference type="InterPro" id="IPR046346">
    <property type="entry name" value="Aminoacid_DH-like_N_sf"/>
</dbReference>
<organism evidence="17 18">
    <name type="scientific">Volucribacter amazonae</name>
    <dbReference type="NCBI Taxonomy" id="256731"/>
    <lineage>
        <taxon>Bacteria</taxon>
        <taxon>Pseudomonadati</taxon>
        <taxon>Pseudomonadota</taxon>
        <taxon>Gammaproteobacteria</taxon>
        <taxon>Pasteurellales</taxon>
        <taxon>Pasteurellaceae</taxon>
        <taxon>Volucribacter</taxon>
    </lineage>
</organism>
<dbReference type="PROSITE" id="PS00331">
    <property type="entry name" value="MALIC_ENZYMES"/>
    <property type="match status" value="1"/>
</dbReference>
<evidence type="ECO:0000256" key="10">
    <source>
        <dbReference type="ARBA" id="ARBA00050924"/>
    </source>
</evidence>
<evidence type="ECO:0000256" key="14">
    <source>
        <dbReference type="PIRSR" id="PIRSR036684-3"/>
    </source>
</evidence>
<dbReference type="PANTHER" id="PTHR43237:SF4">
    <property type="entry name" value="NADP-DEPENDENT MALIC ENZYME"/>
    <property type="match status" value="1"/>
</dbReference>
<evidence type="ECO:0000259" key="16">
    <source>
        <dbReference type="SMART" id="SM01274"/>
    </source>
</evidence>
<dbReference type="CDD" id="cd05311">
    <property type="entry name" value="NAD_bind_2_malic_enz"/>
    <property type="match status" value="1"/>
</dbReference>
<evidence type="ECO:0000256" key="8">
    <source>
        <dbReference type="ARBA" id="ARBA00038964"/>
    </source>
</evidence>
<dbReference type="Proteomes" id="UP001155500">
    <property type="component" value="Unassembled WGS sequence"/>
</dbReference>
<dbReference type="SMART" id="SM01274">
    <property type="entry name" value="malic"/>
    <property type="match status" value="1"/>
</dbReference>
<feature type="active site" description="Proton acceptor" evidence="12">
    <location>
        <position position="94"/>
    </location>
</feature>
<evidence type="ECO:0000256" key="7">
    <source>
        <dbReference type="ARBA" id="ARBA00023268"/>
    </source>
</evidence>
<evidence type="ECO:0000259" key="15">
    <source>
        <dbReference type="SMART" id="SM00919"/>
    </source>
</evidence>
<evidence type="ECO:0000256" key="13">
    <source>
        <dbReference type="PIRSR" id="PIRSR036684-2"/>
    </source>
</evidence>
<dbReference type="Gene3D" id="3.40.50.10750">
    <property type="entry name" value="Isocitrate/Isopropylmalate dehydrogenase-like"/>
    <property type="match status" value="1"/>
</dbReference>
<evidence type="ECO:0000256" key="11">
    <source>
        <dbReference type="ARBA" id="ARBA00051384"/>
    </source>
</evidence>
<protein>
    <recommendedName>
        <fullName evidence="9">NADP-dependent malic enzyme</fullName>
        <ecNumber evidence="8">1.1.1.40</ecNumber>
    </recommendedName>
</protein>
<comment type="similarity">
    <text evidence="3">In the N-terminal section; belongs to the malic enzymes family.</text>
</comment>
<dbReference type="AlphaFoldDB" id="A0A9X4P8Q9"/>
<dbReference type="GO" id="GO:0016746">
    <property type="term" value="F:acyltransferase activity"/>
    <property type="evidence" value="ECO:0007669"/>
    <property type="project" value="InterPro"/>
</dbReference>
<feature type="domain" description="Malic enzyme N-terminal" evidence="16">
    <location>
        <begin position="18"/>
        <end position="151"/>
    </location>
</feature>
<feature type="binding site" evidence="13">
    <location>
        <position position="136"/>
    </location>
    <ligand>
        <name>a divalent metal cation</name>
        <dbReference type="ChEBI" id="CHEBI:60240"/>
    </ligand>
</feature>
<comment type="caution">
    <text evidence="17">The sequence shown here is derived from an EMBL/GenBank/DDBJ whole genome shotgun (WGS) entry which is preliminary data.</text>
</comment>
<gene>
    <name evidence="17" type="ORF">A6A20_03570</name>
</gene>
<dbReference type="SMART" id="SM00919">
    <property type="entry name" value="Malic_M"/>
    <property type="match status" value="1"/>
</dbReference>
<comment type="catalytic activity">
    <reaction evidence="11">
        <text>oxaloacetate + H(+) = pyruvate + CO2</text>
        <dbReference type="Rhea" id="RHEA:15641"/>
        <dbReference type="ChEBI" id="CHEBI:15361"/>
        <dbReference type="ChEBI" id="CHEBI:15378"/>
        <dbReference type="ChEBI" id="CHEBI:16452"/>
        <dbReference type="ChEBI" id="CHEBI:16526"/>
        <dbReference type="EC" id="1.1.1.40"/>
    </reaction>
</comment>
<dbReference type="Gene3D" id="3.40.50.10380">
    <property type="entry name" value="Malic enzyme, N-terminal domain"/>
    <property type="match status" value="1"/>
</dbReference>
<dbReference type="InterPro" id="IPR012301">
    <property type="entry name" value="Malic_N_dom"/>
</dbReference>
<dbReference type="RefSeq" id="WP_279572190.1">
    <property type="nucleotide sequence ID" value="NZ_LWID01000001.1"/>
</dbReference>
<feature type="binding site" evidence="14">
    <location>
        <position position="162"/>
    </location>
    <ligand>
        <name>a divalent metal cation</name>
        <dbReference type="ChEBI" id="CHEBI:60240"/>
    </ligand>
</feature>
<comment type="catalytic activity">
    <reaction evidence="10">
        <text>(S)-malate + NADP(+) = pyruvate + CO2 + NADPH</text>
        <dbReference type="Rhea" id="RHEA:18253"/>
        <dbReference type="ChEBI" id="CHEBI:15361"/>
        <dbReference type="ChEBI" id="CHEBI:15589"/>
        <dbReference type="ChEBI" id="CHEBI:16526"/>
        <dbReference type="ChEBI" id="CHEBI:57783"/>
        <dbReference type="ChEBI" id="CHEBI:58349"/>
        <dbReference type="EC" id="1.1.1.40"/>
    </reaction>
</comment>
<dbReference type="InterPro" id="IPR012188">
    <property type="entry name" value="ME_PTA"/>
</dbReference>
<dbReference type="Pfam" id="PF01515">
    <property type="entry name" value="PTA_PTB"/>
    <property type="match status" value="1"/>
</dbReference>
<dbReference type="PIRSF" id="PIRSF036684">
    <property type="entry name" value="ME_PTA"/>
    <property type="match status" value="1"/>
</dbReference>
<dbReference type="InterPro" id="IPR042112">
    <property type="entry name" value="P_AcTrfase_dom2"/>
</dbReference>
<dbReference type="EMBL" id="LWID01000001">
    <property type="protein sequence ID" value="MDG6894725.1"/>
    <property type="molecule type" value="Genomic_DNA"/>
</dbReference>
<name>A0A9X4P8Q9_9PAST</name>
<evidence type="ECO:0000256" key="5">
    <source>
        <dbReference type="ARBA" id="ARBA00022723"/>
    </source>
</evidence>
<dbReference type="InterPro" id="IPR037062">
    <property type="entry name" value="Malic_N_dom_sf"/>
</dbReference>
<dbReference type="InterPro" id="IPR051674">
    <property type="entry name" value="Malate_Decarboxylase"/>
</dbReference>
<comment type="cofactor">
    <cofactor evidence="2">
        <name>Mg(2+)</name>
        <dbReference type="ChEBI" id="CHEBI:18420"/>
    </cofactor>
</comment>
<dbReference type="GO" id="GO:0046872">
    <property type="term" value="F:metal ion binding"/>
    <property type="evidence" value="ECO:0007669"/>
    <property type="project" value="UniProtKB-KW"/>
</dbReference>
<evidence type="ECO:0000256" key="12">
    <source>
        <dbReference type="PIRSR" id="PIRSR036684-1"/>
    </source>
</evidence>
<reference evidence="17" key="1">
    <citation type="submission" date="2016-03" db="EMBL/GenBank/DDBJ databases">
        <title>Co-evolution between Pasteurellaceae and their hosts.</title>
        <authorList>
            <person name="Hansen M.J."/>
            <person name="Bojesen A.M."/>
            <person name="Planet P."/>
        </authorList>
    </citation>
    <scope>NUCLEOTIDE SEQUENCE</scope>
    <source>
        <strain evidence="17">146/S8/89</strain>
    </source>
</reference>
<evidence type="ECO:0000256" key="1">
    <source>
        <dbReference type="ARBA" id="ARBA00001936"/>
    </source>
</evidence>
<dbReference type="GO" id="GO:0051287">
    <property type="term" value="F:NAD binding"/>
    <property type="evidence" value="ECO:0007669"/>
    <property type="project" value="InterPro"/>
</dbReference>
<proteinExistence type="inferred from homology"/>
<dbReference type="GO" id="GO:0004473">
    <property type="term" value="F:malate dehydrogenase (decarboxylating) (NADP+) activity"/>
    <property type="evidence" value="ECO:0007669"/>
    <property type="project" value="UniProtKB-EC"/>
</dbReference>
<dbReference type="SUPFAM" id="SSF51735">
    <property type="entry name" value="NAD(P)-binding Rossmann-fold domains"/>
    <property type="match status" value="1"/>
</dbReference>
<dbReference type="InterPro" id="IPR045213">
    <property type="entry name" value="Malic_NAD-bd_bact_type"/>
</dbReference>
<feature type="binding site" evidence="13">
    <location>
        <position position="137"/>
    </location>
    <ligand>
        <name>a divalent metal cation</name>
        <dbReference type="ChEBI" id="CHEBI:60240"/>
    </ligand>
</feature>
<comment type="similarity">
    <text evidence="4">In the C-terminal section; belongs to the phosphate acetyltransferase and butyryltransferase family.</text>
</comment>
<dbReference type="EC" id="1.1.1.40" evidence="8"/>